<sequence>MLDFRRYSQNGQNVSTCLSRNFATNIYISPALLEVGRNSTQTAFSQWWKSMLAGRQDSASTPSPTRSRSARTRDTIEHAIESRRRDIMSHFDAILRLQEDILSLKYQLNNTTSIGHLPAEVLSEVFAAYLVDPPEPTYYPYREDPPHYWWFKLLHVCREWRQVALSFPRLWTTIYPTRPEVVEVLLTRSRNLPLDVRFTDAIPTQYTLKSYTLVLPQMYRIRRASMEITPAIYEILRSDQSTLNAPLLEDLTIHWSNQVPEVSAFQSSSMPRLHSLTIVNGNLLVLDSLVRPSLTSLTLNTCRIHPMEIINIFSALPCLKYLRLENVSQVPHIHGDPLPPPLRKVALPHLEILEMIEDGPGVAHAYLLSHLLIPSRTKLRFVAGASHNYFAMILPCLLAHLQESPGSRIRPRAIRIGALLFFRVALWMEPRPLSGLGRVGEDDSNLDFTLRGAAGSMDLVDDIGTKFFSSLDLSSLTTMHLEYVRFRSSTWATAFSKMRKLEELGTEGDALDAGFMNVFARSRRSSGARKECIFPSLKVLKLQCIKMKKQPNRWDLQDCLSTLTLALKWRQEAGSYLQRLVFVHPFNMRGKDYETLIHQDVAGEVVKAEKCEDTWSECGTDSEESDSEDERAGDDNADPDIEP</sequence>
<evidence type="ECO:0000313" key="1">
    <source>
        <dbReference type="EMBL" id="KAJ3550067.1"/>
    </source>
</evidence>
<reference evidence="1" key="1">
    <citation type="submission" date="2022-07" db="EMBL/GenBank/DDBJ databases">
        <title>Genome Sequence of Phlebia brevispora.</title>
        <authorList>
            <person name="Buettner E."/>
        </authorList>
    </citation>
    <scope>NUCLEOTIDE SEQUENCE</scope>
    <source>
        <strain evidence="1">MPL23</strain>
    </source>
</reference>
<dbReference type="EMBL" id="JANHOG010000914">
    <property type="protein sequence ID" value="KAJ3550067.1"/>
    <property type="molecule type" value="Genomic_DNA"/>
</dbReference>
<accession>A0ACC1T0N7</accession>
<evidence type="ECO:0000313" key="2">
    <source>
        <dbReference type="Proteomes" id="UP001148662"/>
    </source>
</evidence>
<name>A0ACC1T0N7_9APHY</name>
<gene>
    <name evidence="1" type="ORF">NM688_g5114</name>
</gene>
<organism evidence="1 2">
    <name type="scientific">Phlebia brevispora</name>
    <dbReference type="NCBI Taxonomy" id="194682"/>
    <lineage>
        <taxon>Eukaryota</taxon>
        <taxon>Fungi</taxon>
        <taxon>Dikarya</taxon>
        <taxon>Basidiomycota</taxon>
        <taxon>Agaricomycotina</taxon>
        <taxon>Agaricomycetes</taxon>
        <taxon>Polyporales</taxon>
        <taxon>Meruliaceae</taxon>
        <taxon>Phlebia</taxon>
    </lineage>
</organism>
<comment type="caution">
    <text evidence="1">The sequence shown here is derived from an EMBL/GenBank/DDBJ whole genome shotgun (WGS) entry which is preliminary data.</text>
</comment>
<keyword evidence="2" id="KW-1185">Reference proteome</keyword>
<proteinExistence type="predicted"/>
<protein>
    <submittedName>
        <fullName evidence="1">Uncharacterized protein</fullName>
    </submittedName>
</protein>
<dbReference type="Proteomes" id="UP001148662">
    <property type="component" value="Unassembled WGS sequence"/>
</dbReference>